<dbReference type="PANTHER" id="PTHR32305">
    <property type="match status" value="1"/>
</dbReference>
<gene>
    <name evidence="3" type="ORF">J41TS4_20990</name>
</gene>
<accession>A0A920CJ43</accession>
<dbReference type="Proteomes" id="UP000678895">
    <property type="component" value="Unassembled WGS sequence"/>
</dbReference>
<dbReference type="InterPro" id="IPR056823">
    <property type="entry name" value="TEN-like_YD-shell"/>
</dbReference>
<dbReference type="AlphaFoldDB" id="A0A920CJ43"/>
<dbReference type="PANTHER" id="PTHR32305:SF15">
    <property type="entry name" value="PROTEIN RHSA-RELATED"/>
    <property type="match status" value="1"/>
</dbReference>
<keyword evidence="4" id="KW-1185">Reference proteome</keyword>
<dbReference type="InterPro" id="IPR022385">
    <property type="entry name" value="Rhs_assc_core"/>
</dbReference>
<dbReference type="Pfam" id="PF25023">
    <property type="entry name" value="TEN_YD-shell"/>
    <property type="match status" value="1"/>
</dbReference>
<keyword evidence="1" id="KW-0677">Repeat</keyword>
<dbReference type="EMBL" id="BORS01000006">
    <property type="protein sequence ID" value="GIO42341.1"/>
    <property type="molecule type" value="Genomic_DNA"/>
</dbReference>
<name>A0A920CJ43_9BACL</name>
<dbReference type="InterPro" id="IPR050708">
    <property type="entry name" value="T6SS_VgrG/RHS"/>
</dbReference>
<evidence type="ECO:0000313" key="4">
    <source>
        <dbReference type="Proteomes" id="UP000678895"/>
    </source>
</evidence>
<feature type="domain" description="Teneurin-like YD-shell" evidence="2">
    <location>
        <begin position="17"/>
        <end position="119"/>
    </location>
</feature>
<comment type="caution">
    <text evidence="3">The sequence shown here is derived from an EMBL/GenBank/DDBJ whole genome shotgun (WGS) entry which is preliminary data.</text>
</comment>
<dbReference type="RefSeq" id="WP_306432835.1">
    <property type="nucleotide sequence ID" value="NZ_BORS01000006.1"/>
</dbReference>
<evidence type="ECO:0000259" key="2">
    <source>
        <dbReference type="Pfam" id="PF25023"/>
    </source>
</evidence>
<evidence type="ECO:0000256" key="1">
    <source>
        <dbReference type="ARBA" id="ARBA00022737"/>
    </source>
</evidence>
<organism evidence="3 4">
    <name type="scientific">Paenibacillus apis</name>
    <dbReference type="NCBI Taxonomy" id="1792174"/>
    <lineage>
        <taxon>Bacteria</taxon>
        <taxon>Bacillati</taxon>
        <taxon>Bacillota</taxon>
        <taxon>Bacilli</taxon>
        <taxon>Bacillales</taxon>
        <taxon>Paenibacillaceae</taxon>
        <taxon>Paenibacillus</taxon>
    </lineage>
</organism>
<dbReference type="Gene3D" id="2.180.10.10">
    <property type="entry name" value="RHS repeat-associated core"/>
    <property type="match status" value="1"/>
</dbReference>
<evidence type="ECO:0000313" key="3">
    <source>
        <dbReference type="EMBL" id="GIO42341.1"/>
    </source>
</evidence>
<sequence>MSGSSGAAPNTTPETLFYLKDMLGSPLALVNQDSEVALRYHYDEFGIAEDPEKFDLNYPGPDNLFGYTGLGYDASSGLSYARARYFDSGIGRFVSEDTYPGELNNPQSLNLYTYVYNNPLKFVDPSGHNLVS</sequence>
<reference evidence="3" key="1">
    <citation type="submission" date="2021-03" db="EMBL/GenBank/DDBJ databases">
        <title>Antimicrobial resistance genes in bacteria isolated from Japanese honey, and their potential for conferring macrolide and lincosamide resistance in the American foulbrood pathogen Paenibacillus larvae.</title>
        <authorList>
            <person name="Okamoto M."/>
            <person name="Kumagai M."/>
            <person name="Kanamori H."/>
            <person name="Takamatsu D."/>
        </authorList>
    </citation>
    <scope>NUCLEOTIDE SEQUENCE</scope>
    <source>
        <strain evidence="3">J41TS4</strain>
    </source>
</reference>
<protein>
    <recommendedName>
        <fullName evidence="2">Teneurin-like YD-shell domain-containing protein</fullName>
    </recommendedName>
</protein>
<proteinExistence type="predicted"/>
<dbReference type="NCBIfam" id="TIGR03696">
    <property type="entry name" value="Rhs_assc_core"/>
    <property type="match status" value="1"/>
</dbReference>